<evidence type="ECO:0000313" key="2">
    <source>
        <dbReference type="Proteomes" id="UP000188268"/>
    </source>
</evidence>
<sequence length="66" mass="7481">MVTGFEQFGVVPADSTTFKYLEDKISVPYEPVFSDAKARFLVEVSQKIMNLHQVSTLKLMPTPLLF</sequence>
<name>A0A1R3JTS1_COCAP</name>
<organism evidence="1 2">
    <name type="scientific">Corchorus capsularis</name>
    <name type="common">Jute</name>
    <dbReference type="NCBI Taxonomy" id="210143"/>
    <lineage>
        <taxon>Eukaryota</taxon>
        <taxon>Viridiplantae</taxon>
        <taxon>Streptophyta</taxon>
        <taxon>Embryophyta</taxon>
        <taxon>Tracheophyta</taxon>
        <taxon>Spermatophyta</taxon>
        <taxon>Magnoliopsida</taxon>
        <taxon>eudicotyledons</taxon>
        <taxon>Gunneridae</taxon>
        <taxon>Pentapetalae</taxon>
        <taxon>rosids</taxon>
        <taxon>malvids</taxon>
        <taxon>Malvales</taxon>
        <taxon>Malvaceae</taxon>
        <taxon>Grewioideae</taxon>
        <taxon>Apeibeae</taxon>
        <taxon>Corchorus</taxon>
    </lineage>
</organism>
<reference evidence="1 2" key="1">
    <citation type="submission" date="2013-09" db="EMBL/GenBank/DDBJ databases">
        <title>Corchorus capsularis genome sequencing.</title>
        <authorList>
            <person name="Alam M."/>
            <person name="Haque M.S."/>
            <person name="Islam M.S."/>
            <person name="Emdad E.M."/>
            <person name="Islam M.M."/>
            <person name="Ahmed B."/>
            <person name="Halim A."/>
            <person name="Hossen Q.M.M."/>
            <person name="Hossain M.Z."/>
            <person name="Ahmed R."/>
            <person name="Khan M.M."/>
            <person name="Islam R."/>
            <person name="Rashid M.M."/>
            <person name="Khan S.A."/>
            <person name="Rahman M.S."/>
            <person name="Alam M."/>
        </authorList>
    </citation>
    <scope>NUCLEOTIDE SEQUENCE [LARGE SCALE GENOMIC DNA]</scope>
    <source>
        <strain evidence="2">cv. CVL-1</strain>
        <tissue evidence="1">Whole seedling</tissue>
    </source>
</reference>
<dbReference type="OrthoDB" id="1673102at2759"/>
<dbReference type="AlphaFoldDB" id="A0A1R3JTS1"/>
<dbReference type="STRING" id="210143.A0A1R3JTS1"/>
<gene>
    <name evidence="1" type="ORF">CCACVL1_04255</name>
</gene>
<accession>A0A1R3JTS1</accession>
<keyword evidence="2" id="KW-1185">Reference proteome</keyword>
<dbReference type="EMBL" id="AWWV01007106">
    <property type="protein sequence ID" value="OMO98302.1"/>
    <property type="molecule type" value="Genomic_DNA"/>
</dbReference>
<evidence type="ECO:0000313" key="1">
    <source>
        <dbReference type="EMBL" id="OMO98302.1"/>
    </source>
</evidence>
<protein>
    <submittedName>
        <fullName evidence="1">Uncharacterized protein</fullName>
    </submittedName>
</protein>
<feature type="non-terminal residue" evidence="1">
    <location>
        <position position="66"/>
    </location>
</feature>
<comment type="caution">
    <text evidence="1">The sequence shown here is derived from an EMBL/GenBank/DDBJ whole genome shotgun (WGS) entry which is preliminary data.</text>
</comment>
<dbReference type="Proteomes" id="UP000188268">
    <property type="component" value="Unassembled WGS sequence"/>
</dbReference>
<proteinExistence type="predicted"/>
<dbReference type="Gramene" id="OMO98302">
    <property type="protein sequence ID" value="OMO98302"/>
    <property type="gene ID" value="CCACVL1_04255"/>
</dbReference>